<keyword evidence="2" id="KW-0812">Transmembrane</keyword>
<feature type="transmembrane region" description="Helical" evidence="2">
    <location>
        <begin position="215"/>
        <end position="237"/>
    </location>
</feature>
<dbReference type="PANTHER" id="PTHR42736">
    <property type="entry name" value="PROTEIN-GLUTAMINE GAMMA-GLUTAMYLTRANSFERASE"/>
    <property type="match status" value="1"/>
</dbReference>
<evidence type="ECO:0000256" key="1">
    <source>
        <dbReference type="SAM" id="MobiDB-lite"/>
    </source>
</evidence>
<dbReference type="AlphaFoldDB" id="A0A426U9V8"/>
<feature type="transmembrane region" description="Helical" evidence="2">
    <location>
        <begin position="47"/>
        <end position="65"/>
    </location>
</feature>
<dbReference type="PANTHER" id="PTHR42736:SF1">
    <property type="entry name" value="PROTEIN-GLUTAMINE GAMMA-GLUTAMYLTRANSFERASE"/>
    <property type="match status" value="1"/>
</dbReference>
<dbReference type="InterPro" id="IPR052901">
    <property type="entry name" value="Bact_TGase-like"/>
</dbReference>
<feature type="transmembrane region" description="Helical" evidence="2">
    <location>
        <begin position="127"/>
        <end position="147"/>
    </location>
</feature>
<dbReference type="EMBL" id="RSAS01000078">
    <property type="protein sequence ID" value="RRR77090.1"/>
    <property type="molecule type" value="Genomic_DNA"/>
</dbReference>
<keyword evidence="2" id="KW-1133">Transmembrane helix</keyword>
<dbReference type="Pfam" id="PF01841">
    <property type="entry name" value="Transglut_core"/>
    <property type="match status" value="1"/>
</dbReference>
<feature type="domain" description="Transglutaminase-like" evidence="3">
    <location>
        <begin position="518"/>
        <end position="589"/>
    </location>
</feature>
<dbReference type="InterPro" id="IPR002931">
    <property type="entry name" value="Transglutaminase-like"/>
</dbReference>
<dbReference type="Pfam" id="PF11992">
    <property type="entry name" value="TgpA_N"/>
    <property type="match status" value="1"/>
</dbReference>
<evidence type="ECO:0000313" key="5">
    <source>
        <dbReference type="Proteomes" id="UP000280307"/>
    </source>
</evidence>
<dbReference type="InterPro" id="IPR038765">
    <property type="entry name" value="Papain-like_cys_pep_sf"/>
</dbReference>
<feature type="transmembrane region" description="Helical" evidence="2">
    <location>
        <begin position="659"/>
        <end position="679"/>
    </location>
</feature>
<sequence>MATTTHPQPKLSRELTTTLPGALLLLLMVSPVVWALAISNWAPGLEVLRPMALLGLLAGIVFARLPQLPGWVAHPLSAALAFTWAIQLLSPLMDERLTTWRDQATELLIRTIIWARVIIFGGRGEDILLFVFVLCLLVWLLAYSSAWMVLRQGWIWPPILLNGLVALINYTYVLPKPTLAFFIFLAAALLLLVYQHIVQRQALWDAFQIEYPDLLVVRFLASAAIMVGLLLTMTAALPGEVSLERATRTWDTLSSPFRTARERWEDLFSTLNAPPGAGSGAFTTGTAALGGARHLTTDLVMEVRSTEYDYWRGTAFDRYTGSDWQNTVGEQARAILGAASREQVRTPRGPAEPIPLLETRARRPVAQTFTLASDRLDDLIMVGGSATSVSVATQIEHNYRNEGSALVANYDETALIVSQERLRAGQIYTVTALVSGADVASLRAAGSDYPAWVRERYLQLPATVSERTYELASRLVDEAGARTPYDVALLYQNYLRTLPYNENIPSPPPGADHVDWFLFTQREGYCDYFASAMVVLLRAQGIPARWVRGYAGGEFDAERGIYMVRENVAHSWPEVYFPGYGWERFEPTAASYTNAPLRPLTAAMGSDTDEPSIPPPPPEPVGNLDDLDAGLEQNPAPDIIVNPGSSAPAAAPGRDLRRIPALLGSIIGSAVLLWGLMYGRWRYELRGLSRATAAYAGMALLARWGGLRQGAEATPLEYGATLAAALPEQRPTIERIVSAYAREQYGGPYGAHMPLPNLEALRALHVALLRRIVVRG</sequence>
<feature type="transmembrane region" description="Helical" evidence="2">
    <location>
        <begin position="178"/>
        <end position="194"/>
    </location>
</feature>
<dbReference type="SUPFAM" id="SSF54001">
    <property type="entry name" value="Cysteine proteinases"/>
    <property type="match status" value="1"/>
</dbReference>
<dbReference type="Proteomes" id="UP000280307">
    <property type="component" value="Unassembled WGS sequence"/>
</dbReference>
<proteinExistence type="predicted"/>
<evidence type="ECO:0000313" key="4">
    <source>
        <dbReference type="EMBL" id="RRR77090.1"/>
    </source>
</evidence>
<reference evidence="4 5" key="1">
    <citation type="submission" date="2018-12" db="EMBL/GenBank/DDBJ databases">
        <title>Genome Sequence of Candidatus Viridilinea halotolerans isolated from saline sulfide-rich spring.</title>
        <authorList>
            <person name="Grouzdev D.S."/>
            <person name="Burganskaya E.I."/>
            <person name="Krutkina M.S."/>
            <person name="Sukhacheva M.V."/>
            <person name="Gorlenko V.M."/>
        </authorList>
    </citation>
    <scope>NUCLEOTIDE SEQUENCE [LARGE SCALE GENOMIC DNA]</scope>
    <source>
        <strain evidence="4">Chok-6</strain>
    </source>
</reference>
<dbReference type="Gene3D" id="3.10.620.30">
    <property type="match status" value="1"/>
</dbReference>
<evidence type="ECO:0000256" key="2">
    <source>
        <dbReference type="SAM" id="Phobius"/>
    </source>
</evidence>
<evidence type="ECO:0000259" key="3">
    <source>
        <dbReference type="SMART" id="SM00460"/>
    </source>
</evidence>
<keyword evidence="2" id="KW-0472">Membrane</keyword>
<feature type="transmembrane region" description="Helical" evidence="2">
    <location>
        <begin position="20"/>
        <end position="38"/>
    </location>
</feature>
<accession>A0A426U9V8</accession>
<name>A0A426U9V8_9CHLR</name>
<comment type="caution">
    <text evidence="4">The sequence shown here is derived from an EMBL/GenBank/DDBJ whole genome shotgun (WGS) entry which is preliminary data.</text>
</comment>
<organism evidence="4 5">
    <name type="scientific">Candidatus Viridilinea halotolerans</name>
    <dbReference type="NCBI Taxonomy" id="2491704"/>
    <lineage>
        <taxon>Bacteria</taxon>
        <taxon>Bacillati</taxon>
        <taxon>Chloroflexota</taxon>
        <taxon>Chloroflexia</taxon>
        <taxon>Chloroflexales</taxon>
        <taxon>Chloroflexineae</taxon>
        <taxon>Oscillochloridaceae</taxon>
        <taxon>Candidatus Viridilinea</taxon>
    </lineage>
</organism>
<protein>
    <submittedName>
        <fullName evidence="4">Transglutaminase</fullName>
    </submittedName>
</protein>
<gene>
    <name evidence="4" type="ORF">EI684_01990</name>
</gene>
<dbReference type="InterPro" id="IPR021878">
    <property type="entry name" value="TgpA_N"/>
</dbReference>
<feature type="region of interest" description="Disordered" evidence="1">
    <location>
        <begin position="600"/>
        <end position="622"/>
    </location>
</feature>
<dbReference type="SMART" id="SM00460">
    <property type="entry name" value="TGc"/>
    <property type="match status" value="1"/>
</dbReference>
<feature type="transmembrane region" description="Helical" evidence="2">
    <location>
        <begin position="71"/>
        <end position="92"/>
    </location>
</feature>